<dbReference type="EMBL" id="FMXQ01000011">
    <property type="protein sequence ID" value="SDB54651.1"/>
    <property type="molecule type" value="Genomic_DNA"/>
</dbReference>
<feature type="signal peptide" evidence="4">
    <location>
        <begin position="1"/>
        <end position="21"/>
    </location>
</feature>
<organism evidence="6 7">
    <name type="scientific">Bauldia litoralis</name>
    <dbReference type="NCBI Taxonomy" id="665467"/>
    <lineage>
        <taxon>Bacteria</taxon>
        <taxon>Pseudomonadati</taxon>
        <taxon>Pseudomonadota</taxon>
        <taxon>Alphaproteobacteria</taxon>
        <taxon>Hyphomicrobiales</taxon>
        <taxon>Kaistiaceae</taxon>
        <taxon>Bauldia</taxon>
    </lineage>
</organism>
<dbReference type="GO" id="GO:0030246">
    <property type="term" value="F:carbohydrate binding"/>
    <property type="evidence" value="ECO:0007669"/>
    <property type="project" value="UniProtKB-ARBA"/>
</dbReference>
<keyword evidence="7" id="KW-1185">Reference proteome</keyword>
<feature type="domain" description="Periplasmic binding protein" evidence="5">
    <location>
        <begin position="57"/>
        <end position="317"/>
    </location>
</feature>
<reference evidence="6 7" key="1">
    <citation type="submission" date="2016-10" db="EMBL/GenBank/DDBJ databases">
        <authorList>
            <person name="de Groot N.N."/>
        </authorList>
    </citation>
    <scope>NUCLEOTIDE SEQUENCE [LARGE SCALE GENOMIC DNA]</scope>
    <source>
        <strain evidence="6 7">ATCC 35022</strain>
    </source>
</reference>
<evidence type="ECO:0000256" key="1">
    <source>
        <dbReference type="ARBA" id="ARBA00004196"/>
    </source>
</evidence>
<evidence type="ECO:0000256" key="4">
    <source>
        <dbReference type="SAM" id="SignalP"/>
    </source>
</evidence>
<evidence type="ECO:0000259" key="5">
    <source>
        <dbReference type="Pfam" id="PF13407"/>
    </source>
</evidence>
<dbReference type="AlphaFoldDB" id="A0A1G6EB67"/>
<dbReference type="InterPro" id="IPR028082">
    <property type="entry name" value="Peripla_BP_I"/>
</dbReference>
<dbReference type="SUPFAM" id="SSF53822">
    <property type="entry name" value="Periplasmic binding protein-like I"/>
    <property type="match status" value="1"/>
</dbReference>
<evidence type="ECO:0000313" key="7">
    <source>
        <dbReference type="Proteomes" id="UP000199071"/>
    </source>
</evidence>
<evidence type="ECO:0000313" key="6">
    <source>
        <dbReference type="EMBL" id="SDB54651.1"/>
    </source>
</evidence>
<protein>
    <submittedName>
        <fullName evidence="6">Ribose transport system substrate-binding protein</fullName>
    </submittedName>
</protein>
<dbReference type="OrthoDB" id="9342512at2"/>
<feature type="chain" id="PRO_5011631715" evidence="4">
    <location>
        <begin position="22"/>
        <end position="362"/>
    </location>
</feature>
<dbReference type="RefSeq" id="WP_090880051.1">
    <property type="nucleotide sequence ID" value="NZ_FMXQ01000011.1"/>
</dbReference>
<dbReference type="CDD" id="cd06315">
    <property type="entry name" value="PBP1_ABC_sugar_binding-like"/>
    <property type="match status" value="1"/>
</dbReference>
<accession>A0A1G6EB67</accession>
<dbReference type="Pfam" id="PF13407">
    <property type="entry name" value="Peripla_BP_4"/>
    <property type="match status" value="1"/>
</dbReference>
<dbReference type="GO" id="GO:0030313">
    <property type="term" value="C:cell envelope"/>
    <property type="evidence" value="ECO:0007669"/>
    <property type="project" value="UniProtKB-SubCell"/>
</dbReference>
<proteinExistence type="inferred from homology"/>
<sequence>MKVTLLATVVAVFGMAGSVAAQDIVEEAKKDLVIYAGPQTDWRGPTSSPKPEAGKKIAYISNDENNDASRAWGVAIQEAGSKIGWDVTIIDGKATPVGWINAFNQAIALGVDGIVTSADAASLQEPIGEAVAKNIPIVGIHAAALPGPNEELHLFTNIQQDPREIGKAQADWVIVDSGGKGKVVVTSHNEFAIAEAKSRATEARIKECPDCEVVEYVSSPIAEVAQRQPQLVISWIQKYGTPLYVTAVADYTLDFQVPALRSAGVEAGDIKLVGADGQRSAYERIRSGEYQAVTVSEPVEMQAYQAVDEINRAIQGEAPSDFVQAPYLVTPDNVDAEGGDQNAFVPTNDYKAKYLELWGVEG</sequence>
<dbReference type="PANTHER" id="PTHR46847:SF1">
    <property type="entry name" value="D-ALLOSE-BINDING PERIPLASMIC PROTEIN-RELATED"/>
    <property type="match status" value="1"/>
</dbReference>
<dbReference type="Gene3D" id="3.40.50.2300">
    <property type="match status" value="2"/>
</dbReference>
<dbReference type="Proteomes" id="UP000199071">
    <property type="component" value="Unassembled WGS sequence"/>
</dbReference>
<evidence type="ECO:0000256" key="2">
    <source>
        <dbReference type="ARBA" id="ARBA00007639"/>
    </source>
</evidence>
<dbReference type="PANTHER" id="PTHR46847">
    <property type="entry name" value="D-ALLOSE-BINDING PERIPLASMIC PROTEIN-RELATED"/>
    <property type="match status" value="1"/>
</dbReference>
<name>A0A1G6EB67_9HYPH</name>
<comment type="similarity">
    <text evidence="2">Belongs to the bacterial solute-binding protein 2 family.</text>
</comment>
<comment type="subcellular location">
    <subcellularLocation>
        <location evidence="1">Cell envelope</location>
    </subcellularLocation>
</comment>
<dbReference type="STRING" id="665467.SAMN02982931_04317"/>
<keyword evidence="3 4" id="KW-0732">Signal</keyword>
<gene>
    <name evidence="6" type="ORF">SAMN02982931_04317</name>
</gene>
<dbReference type="InterPro" id="IPR025997">
    <property type="entry name" value="SBP_2_dom"/>
</dbReference>
<evidence type="ECO:0000256" key="3">
    <source>
        <dbReference type="ARBA" id="ARBA00022729"/>
    </source>
</evidence>